<dbReference type="Pfam" id="PF00078">
    <property type="entry name" value="RVT_1"/>
    <property type="match status" value="1"/>
</dbReference>
<dbReference type="Pfam" id="PF03732">
    <property type="entry name" value="Retrotrans_gag"/>
    <property type="match status" value="1"/>
</dbReference>
<dbReference type="InterPro" id="IPR043128">
    <property type="entry name" value="Rev_trsase/Diguanyl_cyclase"/>
</dbReference>
<dbReference type="CDD" id="cd09279">
    <property type="entry name" value="RNase_HI_like"/>
    <property type="match status" value="1"/>
</dbReference>
<dbReference type="Gene3D" id="3.30.420.10">
    <property type="entry name" value="Ribonuclease H-like superfamily/Ribonuclease H"/>
    <property type="match status" value="2"/>
</dbReference>
<dbReference type="InterPro" id="IPR012337">
    <property type="entry name" value="RNaseH-like_sf"/>
</dbReference>
<dbReference type="InterPro" id="IPR002156">
    <property type="entry name" value="RNaseH_domain"/>
</dbReference>
<dbReference type="InterPro" id="IPR000477">
    <property type="entry name" value="RT_dom"/>
</dbReference>
<dbReference type="PANTHER" id="PTHR37984">
    <property type="entry name" value="PROTEIN CBG26694"/>
    <property type="match status" value="1"/>
</dbReference>
<gene>
    <name evidence="3" type="ORF">Tci_032326</name>
</gene>
<dbReference type="InterPro" id="IPR005162">
    <property type="entry name" value="Retrotrans_gag_dom"/>
</dbReference>
<feature type="domain" description="Integrase catalytic" evidence="2">
    <location>
        <begin position="683"/>
        <end position="876"/>
    </location>
</feature>
<accession>A0A6L2LFG2</accession>
<proteinExistence type="predicted"/>
<dbReference type="GO" id="GO:0015074">
    <property type="term" value="P:DNA integration"/>
    <property type="evidence" value="ECO:0007669"/>
    <property type="project" value="InterPro"/>
</dbReference>
<dbReference type="InterPro" id="IPR001584">
    <property type="entry name" value="Integrase_cat-core"/>
</dbReference>
<dbReference type="InterPro" id="IPR043502">
    <property type="entry name" value="DNA/RNA_pol_sf"/>
</dbReference>
<dbReference type="PROSITE" id="PS50994">
    <property type="entry name" value="INTEGRASE"/>
    <property type="match status" value="1"/>
</dbReference>
<reference evidence="3" key="1">
    <citation type="journal article" date="2019" name="Sci. Rep.">
        <title>Draft genome of Tanacetum cinerariifolium, the natural source of mosquito coil.</title>
        <authorList>
            <person name="Yamashiro T."/>
            <person name="Shiraishi A."/>
            <person name="Satake H."/>
            <person name="Nakayama K."/>
        </authorList>
    </citation>
    <scope>NUCLEOTIDE SEQUENCE</scope>
</reference>
<evidence type="ECO:0000313" key="3">
    <source>
        <dbReference type="EMBL" id="GEU60348.1"/>
    </source>
</evidence>
<dbReference type="SUPFAM" id="SSF56672">
    <property type="entry name" value="DNA/RNA polymerases"/>
    <property type="match status" value="1"/>
</dbReference>
<feature type="compositionally biased region" description="Basic and acidic residues" evidence="1">
    <location>
        <begin position="237"/>
        <end position="258"/>
    </location>
</feature>
<dbReference type="InterPro" id="IPR036397">
    <property type="entry name" value="RNaseH_sf"/>
</dbReference>
<dbReference type="InterPro" id="IPR050951">
    <property type="entry name" value="Retrovirus_Pol_polyprotein"/>
</dbReference>
<sequence>MDSRDHPQGRSCPHRLDTINEDRPKDRERFRSVKESYDDSFSHSYRDGNRYRHMKMRRDNESPLSSVSKSDSSDGRYRRSRSKRHKSADEEDLTRPWMRKEEDPFTPRIRNFESLRRTRMPNNVKTYDGTREPEDNVKIFQAAAQVERWAMPTWCHTFNSTLIGAYKVWFDELPPKSIDSYKYLKAAFLAYFMQQKKYVKNPVKIHNIKQKDGEIIEDFMKWFTVETGRMKGLLSDQSKRQNSDKRSDFRGHSREGRGSNRFTPLTRTLKEILAAGAGKFQSPPPMVTPVEKRSNNKFCDFHNDKGHSTDECMQLKKQIKELVRARKLSHLMKEIKHGRDQQKVTQSFERVKEKTFPPLAASSGTEGPLVIEAEMGGHMIHRMSLSPYNGMIGRPGIREIQAVPSTIHGMLKFPVKGGIVTIRSTILIPTERTLVITSSALSKEERTRLDNFKVALHPDFLDQKVAIGGTLSDRGRLLPLPEIDWKVESLCGYPFKCFFDAYKGYHQIQLAEPDEEKTTFYTGQGVYSYTKMPFGLKNAGATYQRLMDKSFRKPNWLKHRNGSSCMDGSGEGLILTNPEGIEFNYALRFQFAASNNEAEYEALIAGLRIAAQMGVKNVHVSVDSKLVANQVLGTYVAKEDNMVKYLDKVKSLVKGFTNFSISKGRVACTRDHDTPPHNKKPQQPLTPITAPWPFYKWGIDIAGPFPEGPGKVKFLIVAMDYFTKWIEAKAVATITGGQVKKFVWDNIVCRFGLPSEIVSDNGKQFSDNPFNDWCDKLNITQRFTSVKHPQSNGLVERTNQSLGEGIKARLKIGMPTYRTTAVDVVSNDEELRLNLDLLEERRERAVICKAKANHAVAGGKQRPKWEGPYEVIEALGEGAYKLRSMNGTSLPKKWNIANLKRCYL</sequence>
<dbReference type="Pfam" id="PF13456">
    <property type="entry name" value="RVT_3"/>
    <property type="match status" value="1"/>
</dbReference>
<dbReference type="EMBL" id="BKCJ010004321">
    <property type="protein sequence ID" value="GEU60348.1"/>
    <property type="molecule type" value="Genomic_DNA"/>
</dbReference>
<dbReference type="Pfam" id="PF00665">
    <property type="entry name" value="rve"/>
    <property type="match status" value="1"/>
</dbReference>
<organism evidence="3">
    <name type="scientific">Tanacetum cinerariifolium</name>
    <name type="common">Dalmatian daisy</name>
    <name type="synonym">Chrysanthemum cinerariifolium</name>
    <dbReference type="NCBI Taxonomy" id="118510"/>
    <lineage>
        <taxon>Eukaryota</taxon>
        <taxon>Viridiplantae</taxon>
        <taxon>Streptophyta</taxon>
        <taxon>Embryophyta</taxon>
        <taxon>Tracheophyta</taxon>
        <taxon>Spermatophyta</taxon>
        <taxon>Magnoliopsida</taxon>
        <taxon>eudicotyledons</taxon>
        <taxon>Gunneridae</taxon>
        <taxon>Pentapetalae</taxon>
        <taxon>asterids</taxon>
        <taxon>campanulids</taxon>
        <taxon>Asterales</taxon>
        <taxon>Asteraceae</taxon>
        <taxon>Asteroideae</taxon>
        <taxon>Anthemideae</taxon>
        <taxon>Anthemidinae</taxon>
        <taxon>Tanacetum</taxon>
    </lineage>
</organism>
<dbReference type="GO" id="GO:0004523">
    <property type="term" value="F:RNA-DNA hybrid ribonuclease activity"/>
    <property type="evidence" value="ECO:0007669"/>
    <property type="project" value="InterPro"/>
</dbReference>
<evidence type="ECO:0000259" key="2">
    <source>
        <dbReference type="PROSITE" id="PS50994"/>
    </source>
</evidence>
<dbReference type="PANTHER" id="PTHR37984:SF5">
    <property type="entry name" value="PROTEIN NYNRIN-LIKE"/>
    <property type="match status" value="1"/>
</dbReference>
<feature type="region of interest" description="Disordered" evidence="1">
    <location>
        <begin position="233"/>
        <end position="262"/>
    </location>
</feature>
<dbReference type="GO" id="GO:0003676">
    <property type="term" value="F:nucleic acid binding"/>
    <property type="evidence" value="ECO:0007669"/>
    <property type="project" value="InterPro"/>
</dbReference>
<dbReference type="SUPFAM" id="SSF53098">
    <property type="entry name" value="Ribonuclease H-like"/>
    <property type="match status" value="1"/>
</dbReference>
<name>A0A6L2LFG2_TANCI</name>
<feature type="compositionally biased region" description="Basic and acidic residues" evidence="1">
    <location>
        <begin position="1"/>
        <end position="50"/>
    </location>
</feature>
<comment type="caution">
    <text evidence="3">The sequence shown here is derived from an EMBL/GenBank/DDBJ whole genome shotgun (WGS) entry which is preliminary data.</text>
</comment>
<dbReference type="AlphaFoldDB" id="A0A6L2LFG2"/>
<evidence type="ECO:0000256" key="1">
    <source>
        <dbReference type="SAM" id="MobiDB-lite"/>
    </source>
</evidence>
<dbReference type="CDD" id="cd01647">
    <property type="entry name" value="RT_LTR"/>
    <property type="match status" value="1"/>
</dbReference>
<dbReference type="Gene3D" id="3.30.70.270">
    <property type="match status" value="1"/>
</dbReference>
<feature type="region of interest" description="Disordered" evidence="1">
    <location>
        <begin position="1"/>
        <end position="95"/>
    </location>
</feature>
<dbReference type="Gene3D" id="3.10.10.10">
    <property type="entry name" value="HIV Type 1 Reverse Transcriptase, subunit A, domain 1"/>
    <property type="match status" value="1"/>
</dbReference>
<protein>
    <recommendedName>
        <fullName evidence="2">Integrase catalytic domain-containing protein</fullName>
    </recommendedName>
</protein>